<dbReference type="PANTHER" id="PTHR35174">
    <property type="entry name" value="BLL7171 PROTEIN-RELATED"/>
    <property type="match status" value="1"/>
</dbReference>
<dbReference type="EMBL" id="FOZV01000012">
    <property type="protein sequence ID" value="SFS90391.1"/>
    <property type="molecule type" value="Genomic_DNA"/>
</dbReference>
<proteinExistence type="inferred from homology"/>
<evidence type="ECO:0000313" key="4">
    <source>
        <dbReference type="Proteomes" id="UP000198788"/>
    </source>
</evidence>
<comment type="similarity">
    <text evidence="1">Belongs to the YciI family.</text>
</comment>
<name>A0A1I6TMM8_9CAUL</name>
<dbReference type="SUPFAM" id="SSF54909">
    <property type="entry name" value="Dimeric alpha+beta barrel"/>
    <property type="match status" value="1"/>
</dbReference>
<dbReference type="OrthoDB" id="9807535at2"/>
<dbReference type="Pfam" id="PF03795">
    <property type="entry name" value="YCII"/>
    <property type="match status" value="1"/>
</dbReference>
<accession>A0A1I6TMM8</accession>
<feature type="domain" description="YCII-related" evidence="2">
    <location>
        <begin position="1"/>
        <end position="120"/>
    </location>
</feature>
<dbReference type="STRING" id="871741.SAMN05192570_0179"/>
<gene>
    <name evidence="3" type="ORF">SAMN05192570_0179</name>
</gene>
<dbReference type="RefSeq" id="WP_092313626.1">
    <property type="nucleotide sequence ID" value="NZ_FOZV01000012.1"/>
</dbReference>
<dbReference type="AlphaFoldDB" id="A0A1I6TMM8"/>
<organism evidence="3 4">
    <name type="scientific">Brevundimonas viscosa</name>
    <dbReference type="NCBI Taxonomy" id="871741"/>
    <lineage>
        <taxon>Bacteria</taxon>
        <taxon>Pseudomonadati</taxon>
        <taxon>Pseudomonadota</taxon>
        <taxon>Alphaproteobacteria</taxon>
        <taxon>Caulobacterales</taxon>
        <taxon>Caulobacteraceae</taxon>
        <taxon>Brevundimonas</taxon>
    </lineage>
</organism>
<keyword evidence="4" id="KW-1185">Reference proteome</keyword>
<protein>
    <submittedName>
        <fullName evidence="3">Uncharacterized conserved protein</fullName>
    </submittedName>
</protein>
<reference evidence="4" key="1">
    <citation type="submission" date="2016-10" db="EMBL/GenBank/DDBJ databases">
        <authorList>
            <person name="Varghese N."/>
            <person name="Submissions S."/>
        </authorList>
    </citation>
    <scope>NUCLEOTIDE SEQUENCE [LARGE SCALE GENOMIC DNA]</scope>
    <source>
        <strain evidence="4">CGMCC 1.10683</strain>
    </source>
</reference>
<sequence>MQFALLIYGAEDDAPGYRDETGYDTPAWKEIMARHDAYWAELEAAGAVRGGAGLRPVASARTLRVSAGGARTVHDGPFAETREQLGGFYLIEAPDMEAAVAWARKLPLDTAASIEIRPCFEGEPPA</sequence>
<dbReference type="InterPro" id="IPR005545">
    <property type="entry name" value="YCII"/>
</dbReference>
<dbReference type="InterPro" id="IPR011008">
    <property type="entry name" value="Dimeric_a/b-barrel"/>
</dbReference>
<dbReference type="Gene3D" id="3.30.70.1060">
    <property type="entry name" value="Dimeric alpha+beta barrel"/>
    <property type="match status" value="1"/>
</dbReference>
<dbReference type="Proteomes" id="UP000198788">
    <property type="component" value="Unassembled WGS sequence"/>
</dbReference>
<evidence type="ECO:0000259" key="2">
    <source>
        <dbReference type="Pfam" id="PF03795"/>
    </source>
</evidence>
<dbReference type="PANTHER" id="PTHR35174:SF3">
    <property type="entry name" value="BLL7171 PROTEIN"/>
    <property type="match status" value="1"/>
</dbReference>
<evidence type="ECO:0000256" key="1">
    <source>
        <dbReference type="ARBA" id="ARBA00007689"/>
    </source>
</evidence>
<evidence type="ECO:0000313" key="3">
    <source>
        <dbReference type="EMBL" id="SFS90391.1"/>
    </source>
</evidence>